<keyword evidence="1" id="KW-0812">Transmembrane</keyword>
<organism evidence="2 3">
    <name type="scientific">Colletotrichum lupini</name>
    <dbReference type="NCBI Taxonomy" id="145971"/>
    <lineage>
        <taxon>Eukaryota</taxon>
        <taxon>Fungi</taxon>
        <taxon>Dikarya</taxon>
        <taxon>Ascomycota</taxon>
        <taxon>Pezizomycotina</taxon>
        <taxon>Sordariomycetes</taxon>
        <taxon>Hypocreomycetidae</taxon>
        <taxon>Glomerellales</taxon>
        <taxon>Glomerellaceae</taxon>
        <taxon>Colletotrichum</taxon>
        <taxon>Colletotrichum acutatum species complex</taxon>
    </lineage>
</organism>
<name>A0A9Q8WKT8_9PEZI</name>
<keyword evidence="1" id="KW-0472">Membrane</keyword>
<sequence length="357" mass="40011">MNLADIWWDASMDLYLVFIIARGLLTAAPEASLGVIATFGQRKVRELGQMPIGVDHILRITPVTSSLGYQAPKLAGYLSGMASMVSQFPFWTTQRLCCRNSPTFSWIRDDDLGNWASPRRRRKTIPGTRKYILGSWYYTMKQAAKNPDFVTLRLSRSLVWSSMGVPWSVPKGIHKIRSCVFKLHEANSGTRRTFHNPQHNLIRIQGSKRTAQVIEINNFEPWIDCIILGGSQLNIGVSHFDATVKISLAEAEIFSSNLDWEYLVALSSSLGRWRTPGPLLPWLQLNNLQDPLISAKLFDEQSFHIWTSEILMAKFAEAGAEPPTAAVGVYIIAVAGAEARTIRVKDAVAHHEKHARV</sequence>
<feature type="transmembrane region" description="Helical" evidence="1">
    <location>
        <begin position="15"/>
        <end position="40"/>
    </location>
</feature>
<dbReference type="Proteomes" id="UP000830671">
    <property type="component" value="Chromosome 6"/>
</dbReference>
<proteinExistence type="predicted"/>
<keyword evidence="3" id="KW-1185">Reference proteome</keyword>
<evidence type="ECO:0000313" key="2">
    <source>
        <dbReference type="EMBL" id="UQC87293.1"/>
    </source>
</evidence>
<evidence type="ECO:0000313" key="3">
    <source>
        <dbReference type="Proteomes" id="UP000830671"/>
    </source>
</evidence>
<dbReference type="EMBL" id="CP019478">
    <property type="protein sequence ID" value="UQC87293.1"/>
    <property type="molecule type" value="Genomic_DNA"/>
</dbReference>
<dbReference type="RefSeq" id="XP_049148903.1">
    <property type="nucleotide sequence ID" value="XM_049291757.1"/>
</dbReference>
<evidence type="ECO:0000256" key="1">
    <source>
        <dbReference type="SAM" id="Phobius"/>
    </source>
</evidence>
<gene>
    <name evidence="2" type="ORF">CLUP02_12797</name>
</gene>
<dbReference type="KEGG" id="clup:CLUP02_12797"/>
<protein>
    <submittedName>
        <fullName evidence="2">Uncharacterized protein</fullName>
    </submittedName>
</protein>
<reference evidence="2" key="1">
    <citation type="journal article" date="2021" name="Mol. Plant Microbe Interact.">
        <title>Complete Genome Sequence of the Plant-Pathogenic Fungus Colletotrichum lupini.</title>
        <authorList>
            <person name="Baroncelli R."/>
            <person name="Pensec F."/>
            <person name="Da Lio D."/>
            <person name="Boufleur T."/>
            <person name="Vicente I."/>
            <person name="Sarrocco S."/>
            <person name="Picot A."/>
            <person name="Baraldi E."/>
            <person name="Sukno S."/>
            <person name="Thon M."/>
            <person name="Le Floch G."/>
        </authorList>
    </citation>
    <scope>NUCLEOTIDE SEQUENCE</scope>
    <source>
        <strain evidence="2">IMI 504893</strain>
    </source>
</reference>
<dbReference type="GeneID" id="73346767"/>
<accession>A0A9Q8WKT8</accession>
<dbReference type="AlphaFoldDB" id="A0A9Q8WKT8"/>
<keyword evidence="1" id="KW-1133">Transmembrane helix</keyword>